<dbReference type="EMBL" id="LAZR01027521">
    <property type="protein sequence ID" value="KKL65462.1"/>
    <property type="molecule type" value="Genomic_DNA"/>
</dbReference>
<protein>
    <submittedName>
        <fullName evidence="1">Uncharacterized protein</fullName>
    </submittedName>
</protein>
<proteinExistence type="predicted"/>
<comment type="caution">
    <text evidence="1">The sequence shown here is derived from an EMBL/GenBank/DDBJ whole genome shotgun (WGS) entry which is preliminary data.</text>
</comment>
<organism evidence="1">
    <name type="scientific">marine sediment metagenome</name>
    <dbReference type="NCBI Taxonomy" id="412755"/>
    <lineage>
        <taxon>unclassified sequences</taxon>
        <taxon>metagenomes</taxon>
        <taxon>ecological metagenomes</taxon>
    </lineage>
</organism>
<accession>A0A0F9GQU2</accession>
<dbReference type="AlphaFoldDB" id="A0A0F9GQU2"/>
<gene>
    <name evidence="1" type="ORF">LCGC14_2154790</name>
</gene>
<sequence>ALNKRVYQGMWNLWYEEFKRRANALRLPDIVKDHLLATIVGLCRQKRREYMINRGGLCQKKEKPVANRKGPKDEG</sequence>
<feature type="non-terminal residue" evidence="1">
    <location>
        <position position="1"/>
    </location>
</feature>
<evidence type="ECO:0000313" key="1">
    <source>
        <dbReference type="EMBL" id="KKL65462.1"/>
    </source>
</evidence>
<name>A0A0F9GQU2_9ZZZZ</name>
<reference evidence="1" key="1">
    <citation type="journal article" date="2015" name="Nature">
        <title>Complex archaea that bridge the gap between prokaryotes and eukaryotes.</title>
        <authorList>
            <person name="Spang A."/>
            <person name="Saw J.H."/>
            <person name="Jorgensen S.L."/>
            <person name="Zaremba-Niedzwiedzka K."/>
            <person name="Martijn J."/>
            <person name="Lind A.E."/>
            <person name="van Eijk R."/>
            <person name="Schleper C."/>
            <person name="Guy L."/>
            <person name="Ettema T.J."/>
        </authorList>
    </citation>
    <scope>NUCLEOTIDE SEQUENCE</scope>
</reference>